<accession>A0A0E0K6F9</accession>
<evidence type="ECO:0000313" key="3">
    <source>
        <dbReference type="Proteomes" id="UP000026962"/>
    </source>
</evidence>
<keyword evidence="3" id="KW-1185">Reference proteome</keyword>
<dbReference type="Proteomes" id="UP000026962">
    <property type="component" value="Chromosome 2"/>
</dbReference>
<proteinExistence type="predicted"/>
<evidence type="ECO:0000256" key="1">
    <source>
        <dbReference type="SAM" id="MobiDB-lite"/>
    </source>
</evidence>
<sequence length="65" mass="6644">MPPSSAGAGASGQPCHAAAQAERRAAADREGSRFDSICTQVYGCFVAKISAKPIILHARTTLGGQ</sequence>
<reference evidence="2" key="2">
    <citation type="submission" date="2018-05" db="EMBL/GenBank/DDBJ databases">
        <title>OpunRS2 (Oryza punctata Reference Sequence Version 2).</title>
        <authorList>
            <person name="Zhang J."/>
            <person name="Kudrna D."/>
            <person name="Lee S."/>
            <person name="Talag J."/>
            <person name="Welchert J."/>
            <person name="Wing R.A."/>
        </authorList>
    </citation>
    <scope>NUCLEOTIDE SEQUENCE [LARGE SCALE GENOMIC DNA]</scope>
</reference>
<dbReference type="AlphaFoldDB" id="A0A0E0K6F9"/>
<dbReference type="Gramene" id="OPUNC02G33460.1">
    <property type="protein sequence ID" value="OPUNC02G33460.1"/>
    <property type="gene ID" value="OPUNC02G33460"/>
</dbReference>
<dbReference type="HOGENOM" id="CLU_2853690_0_0_1"/>
<protein>
    <submittedName>
        <fullName evidence="2">Uncharacterized protein</fullName>
    </submittedName>
</protein>
<evidence type="ECO:0000313" key="2">
    <source>
        <dbReference type="EnsemblPlants" id="OPUNC02G33460.1"/>
    </source>
</evidence>
<dbReference type="EnsemblPlants" id="OPUNC02G33460.1">
    <property type="protein sequence ID" value="OPUNC02G33460.1"/>
    <property type="gene ID" value="OPUNC02G33460"/>
</dbReference>
<organism evidence="2">
    <name type="scientific">Oryza punctata</name>
    <name type="common">Red rice</name>
    <dbReference type="NCBI Taxonomy" id="4537"/>
    <lineage>
        <taxon>Eukaryota</taxon>
        <taxon>Viridiplantae</taxon>
        <taxon>Streptophyta</taxon>
        <taxon>Embryophyta</taxon>
        <taxon>Tracheophyta</taxon>
        <taxon>Spermatophyta</taxon>
        <taxon>Magnoliopsida</taxon>
        <taxon>Liliopsida</taxon>
        <taxon>Poales</taxon>
        <taxon>Poaceae</taxon>
        <taxon>BOP clade</taxon>
        <taxon>Oryzoideae</taxon>
        <taxon>Oryzeae</taxon>
        <taxon>Oryzinae</taxon>
        <taxon>Oryza</taxon>
    </lineage>
</organism>
<reference evidence="2" key="1">
    <citation type="submission" date="2015-04" db="UniProtKB">
        <authorList>
            <consortium name="EnsemblPlants"/>
        </authorList>
    </citation>
    <scope>IDENTIFICATION</scope>
</reference>
<name>A0A0E0K6F9_ORYPU</name>
<feature type="region of interest" description="Disordered" evidence="1">
    <location>
        <begin position="1"/>
        <end position="26"/>
    </location>
</feature>